<dbReference type="InterPro" id="IPR003658">
    <property type="entry name" value="Anti-sigma_ant"/>
</dbReference>
<dbReference type="EMBL" id="JACHMY010000001">
    <property type="protein sequence ID" value="MBB5838443.1"/>
    <property type="molecule type" value="Genomic_DNA"/>
</dbReference>
<evidence type="ECO:0000313" key="4">
    <source>
        <dbReference type="EMBL" id="MBB5838443.1"/>
    </source>
</evidence>
<dbReference type="NCBIfam" id="TIGR00377">
    <property type="entry name" value="ant_ant_sig"/>
    <property type="match status" value="1"/>
</dbReference>
<evidence type="ECO:0000256" key="1">
    <source>
        <dbReference type="ARBA" id="ARBA00009013"/>
    </source>
</evidence>
<evidence type="ECO:0000259" key="3">
    <source>
        <dbReference type="PROSITE" id="PS50801"/>
    </source>
</evidence>
<dbReference type="GO" id="GO:0043856">
    <property type="term" value="F:anti-sigma factor antagonist activity"/>
    <property type="evidence" value="ECO:0007669"/>
    <property type="project" value="InterPro"/>
</dbReference>
<dbReference type="InterPro" id="IPR036513">
    <property type="entry name" value="STAS_dom_sf"/>
</dbReference>
<name>A0A7W9MWW9_9ACTN</name>
<protein>
    <recommendedName>
        <fullName evidence="2">Anti-sigma factor antagonist</fullName>
    </recommendedName>
</protein>
<feature type="domain" description="STAS" evidence="3">
    <location>
        <begin position="20"/>
        <end position="118"/>
    </location>
</feature>
<dbReference type="RefSeq" id="WP_184799238.1">
    <property type="nucleotide sequence ID" value="NZ_JACHMY010000001.1"/>
</dbReference>
<dbReference type="PANTHER" id="PTHR33495">
    <property type="entry name" value="ANTI-SIGMA FACTOR ANTAGONIST TM_1081-RELATED-RELATED"/>
    <property type="match status" value="1"/>
</dbReference>
<dbReference type="InterPro" id="IPR002645">
    <property type="entry name" value="STAS_dom"/>
</dbReference>
<dbReference type="CDD" id="cd07043">
    <property type="entry name" value="STAS_anti-anti-sigma_factors"/>
    <property type="match status" value="1"/>
</dbReference>
<dbReference type="Gene3D" id="3.30.750.24">
    <property type="entry name" value="STAS domain"/>
    <property type="match status" value="1"/>
</dbReference>
<gene>
    <name evidence="4" type="ORF">HDA39_005177</name>
</gene>
<dbReference type="PANTHER" id="PTHR33495:SF2">
    <property type="entry name" value="ANTI-SIGMA FACTOR ANTAGONIST TM_1081-RELATED"/>
    <property type="match status" value="1"/>
</dbReference>
<sequence>MAADSADLSVQVDHLGPHPLVRLSGDVDLEAAPALTETLRAVLDTIGTKPLVLDLTEVEFMDSSGLGVLVGAHQQAAVQGGALILAGLHPRVAKILRITKLHKVFTIADSVDEALAPEA</sequence>
<comment type="caution">
    <text evidence="4">The sequence shown here is derived from an EMBL/GenBank/DDBJ whole genome shotgun (WGS) entry which is preliminary data.</text>
</comment>
<comment type="similarity">
    <text evidence="1 2">Belongs to the anti-sigma-factor antagonist family.</text>
</comment>
<organism evidence="4 5">
    <name type="scientific">Kribbella italica</name>
    <dbReference type="NCBI Taxonomy" id="1540520"/>
    <lineage>
        <taxon>Bacteria</taxon>
        <taxon>Bacillati</taxon>
        <taxon>Actinomycetota</taxon>
        <taxon>Actinomycetes</taxon>
        <taxon>Propionibacteriales</taxon>
        <taxon>Kribbellaceae</taxon>
        <taxon>Kribbella</taxon>
    </lineage>
</organism>
<proteinExistence type="inferred from homology"/>
<reference evidence="4 5" key="1">
    <citation type="submission" date="2020-08" db="EMBL/GenBank/DDBJ databases">
        <title>Sequencing the genomes of 1000 actinobacteria strains.</title>
        <authorList>
            <person name="Klenk H.-P."/>
        </authorList>
    </citation>
    <scope>NUCLEOTIDE SEQUENCE [LARGE SCALE GENOMIC DNA]</scope>
    <source>
        <strain evidence="4 5">DSM 28967</strain>
    </source>
</reference>
<keyword evidence="5" id="KW-1185">Reference proteome</keyword>
<evidence type="ECO:0000256" key="2">
    <source>
        <dbReference type="RuleBase" id="RU003749"/>
    </source>
</evidence>
<dbReference type="Proteomes" id="UP000549971">
    <property type="component" value="Unassembled WGS sequence"/>
</dbReference>
<dbReference type="AlphaFoldDB" id="A0A7W9MWW9"/>
<dbReference type="Pfam" id="PF01740">
    <property type="entry name" value="STAS"/>
    <property type="match status" value="1"/>
</dbReference>
<dbReference type="PROSITE" id="PS50801">
    <property type="entry name" value="STAS"/>
    <property type="match status" value="1"/>
</dbReference>
<accession>A0A7W9MWW9</accession>
<evidence type="ECO:0000313" key="5">
    <source>
        <dbReference type="Proteomes" id="UP000549971"/>
    </source>
</evidence>
<dbReference type="SUPFAM" id="SSF52091">
    <property type="entry name" value="SpoIIaa-like"/>
    <property type="match status" value="1"/>
</dbReference>